<dbReference type="AlphaFoldDB" id="A0A9P0MBQ5"/>
<evidence type="ECO:0000313" key="3">
    <source>
        <dbReference type="Proteomes" id="UP001152888"/>
    </source>
</evidence>
<protein>
    <recommendedName>
        <fullName evidence="1">ZSWIM3 N-terminal domain-containing protein</fullName>
    </recommendedName>
</protein>
<dbReference type="InterPro" id="IPR048325">
    <property type="entry name" value="ZSWIM3_N"/>
</dbReference>
<gene>
    <name evidence="2" type="ORF">ACAOBT_LOCUS30856</name>
</gene>
<comment type="caution">
    <text evidence="2">The sequence shown here is derived from an EMBL/GenBank/DDBJ whole genome shotgun (WGS) entry which is preliminary data.</text>
</comment>
<organism evidence="2 3">
    <name type="scientific">Acanthoscelides obtectus</name>
    <name type="common">Bean weevil</name>
    <name type="synonym">Bruchus obtectus</name>
    <dbReference type="NCBI Taxonomy" id="200917"/>
    <lineage>
        <taxon>Eukaryota</taxon>
        <taxon>Metazoa</taxon>
        <taxon>Ecdysozoa</taxon>
        <taxon>Arthropoda</taxon>
        <taxon>Hexapoda</taxon>
        <taxon>Insecta</taxon>
        <taxon>Pterygota</taxon>
        <taxon>Neoptera</taxon>
        <taxon>Endopterygota</taxon>
        <taxon>Coleoptera</taxon>
        <taxon>Polyphaga</taxon>
        <taxon>Cucujiformia</taxon>
        <taxon>Chrysomeloidea</taxon>
        <taxon>Chrysomelidae</taxon>
        <taxon>Bruchinae</taxon>
        <taxon>Bruchini</taxon>
        <taxon>Acanthoscelides</taxon>
    </lineage>
</organism>
<name>A0A9P0MBQ5_ACAOB</name>
<feature type="domain" description="ZSWIM3 N-terminal" evidence="1">
    <location>
        <begin position="6"/>
        <end position="78"/>
    </location>
</feature>
<dbReference type="OrthoDB" id="6784470at2759"/>
<keyword evidence="3" id="KW-1185">Reference proteome</keyword>
<evidence type="ECO:0000259" key="1">
    <source>
        <dbReference type="Pfam" id="PF21599"/>
    </source>
</evidence>
<accession>A0A9P0MBQ5</accession>
<dbReference type="Pfam" id="PF21599">
    <property type="entry name" value="ZSWIM3_N"/>
    <property type="match status" value="1"/>
</dbReference>
<evidence type="ECO:0000313" key="2">
    <source>
        <dbReference type="EMBL" id="CAH2009423.1"/>
    </source>
</evidence>
<sequence length="84" mass="9763">MIILIMQFGQTFDSFAQFKSTLNQYETVDRQKFVIKGSRSRTIEAAQKMLKRKLNSDLKYYEAQLCCVHGGVVRTRGKGIRKTR</sequence>
<dbReference type="EMBL" id="CAKOFQ010007879">
    <property type="protein sequence ID" value="CAH2009423.1"/>
    <property type="molecule type" value="Genomic_DNA"/>
</dbReference>
<proteinExistence type="predicted"/>
<reference evidence="2" key="1">
    <citation type="submission" date="2022-03" db="EMBL/GenBank/DDBJ databases">
        <authorList>
            <person name="Sayadi A."/>
        </authorList>
    </citation>
    <scope>NUCLEOTIDE SEQUENCE</scope>
</reference>
<dbReference type="Proteomes" id="UP001152888">
    <property type="component" value="Unassembled WGS sequence"/>
</dbReference>